<name>A0A1B6EWV0_9HEMI</name>
<accession>A0A1B6EWV0</accession>
<reference evidence="1" key="1">
    <citation type="submission" date="2015-11" db="EMBL/GenBank/DDBJ databases">
        <title>De novo transcriptome assembly of four potential Pierce s Disease insect vectors from Arizona vineyards.</title>
        <authorList>
            <person name="Tassone E.E."/>
        </authorList>
    </citation>
    <scope>NUCLEOTIDE SEQUENCE</scope>
</reference>
<feature type="non-terminal residue" evidence="1">
    <location>
        <position position="109"/>
    </location>
</feature>
<evidence type="ECO:0000313" key="1">
    <source>
        <dbReference type="EMBL" id="JAS42439.1"/>
    </source>
</evidence>
<proteinExistence type="predicted"/>
<dbReference type="EMBL" id="GECZ01027330">
    <property type="protein sequence ID" value="JAS42439.1"/>
    <property type="molecule type" value="Transcribed_RNA"/>
</dbReference>
<protein>
    <submittedName>
        <fullName evidence="1">Uncharacterized protein</fullName>
    </submittedName>
</protein>
<organism evidence="1">
    <name type="scientific">Cuerna arida</name>
    <dbReference type="NCBI Taxonomy" id="1464854"/>
    <lineage>
        <taxon>Eukaryota</taxon>
        <taxon>Metazoa</taxon>
        <taxon>Ecdysozoa</taxon>
        <taxon>Arthropoda</taxon>
        <taxon>Hexapoda</taxon>
        <taxon>Insecta</taxon>
        <taxon>Pterygota</taxon>
        <taxon>Neoptera</taxon>
        <taxon>Paraneoptera</taxon>
        <taxon>Hemiptera</taxon>
        <taxon>Auchenorrhyncha</taxon>
        <taxon>Membracoidea</taxon>
        <taxon>Cicadellidae</taxon>
        <taxon>Cicadellinae</taxon>
        <taxon>Proconiini</taxon>
        <taxon>Cuerna</taxon>
    </lineage>
</organism>
<sequence length="109" mass="12888">MRHQDIFHYLSKSNDFSRTMTRSLPIDQGRLIRCTSWKFRKYFNLAREKPVFHTKFQSNLSFNDLVILWRLDQVKLSLVLANLTGHGQFREHLAKLGLYQGDISCRICA</sequence>
<dbReference type="AlphaFoldDB" id="A0A1B6EWV0"/>
<gene>
    <name evidence="1" type="ORF">g.45590</name>
</gene>